<gene>
    <name evidence="2" type="ORF">BKH32_09335</name>
</gene>
<dbReference type="InterPro" id="IPR006287">
    <property type="entry name" value="DJ-1"/>
</dbReference>
<dbReference type="InterPro" id="IPR029062">
    <property type="entry name" value="Class_I_gatase-like"/>
</dbReference>
<dbReference type="NCBIfam" id="TIGR01383">
    <property type="entry name" value="not_thiJ"/>
    <property type="match status" value="1"/>
</dbReference>
<dbReference type="Proteomes" id="UP000185736">
    <property type="component" value="Unassembled WGS sequence"/>
</dbReference>
<dbReference type="GO" id="GO:0008233">
    <property type="term" value="F:peptidase activity"/>
    <property type="evidence" value="ECO:0007669"/>
    <property type="project" value="UniProtKB-KW"/>
</dbReference>
<evidence type="ECO:0000259" key="1">
    <source>
        <dbReference type="Pfam" id="PF01965"/>
    </source>
</evidence>
<dbReference type="SUPFAM" id="SSF52317">
    <property type="entry name" value="Class I glutamine amidotransferase-like"/>
    <property type="match status" value="1"/>
</dbReference>
<name>A0A1Q8HZM2_9ACTO</name>
<organism evidence="2 3">
    <name type="scientific">Actinomyces oris</name>
    <dbReference type="NCBI Taxonomy" id="544580"/>
    <lineage>
        <taxon>Bacteria</taxon>
        <taxon>Bacillati</taxon>
        <taxon>Actinomycetota</taxon>
        <taxon>Actinomycetes</taxon>
        <taxon>Actinomycetales</taxon>
        <taxon>Actinomycetaceae</taxon>
        <taxon>Actinomyces</taxon>
    </lineage>
</organism>
<dbReference type="InterPro" id="IPR002818">
    <property type="entry name" value="DJ-1/PfpI"/>
</dbReference>
<comment type="caution">
    <text evidence="2">The sequence shown here is derived from an EMBL/GenBank/DDBJ whole genome shotgun (WGS) entry which is preliminary data.</text>
</comment>
<proteinExistence type="predicted"/>
<dbReference type="Gene3D" id="3.40.50.880">
    <property type="match status" value="1"/>
</dbReference>
<dbReference type="PANTHER" id="PTHR48094">
    <property type="entry name" value="PROTEIN/NUCLEIC ACID DEGLYCASE DJ-1-RELATED"/>
    <property type="match status" value="1"/>
</dbReference>
<dbReference type="PANTHER" id="PTHR48094:SF12">
    <property type="entry name" value="PARKINSON DISEASE PROTEIN 7 HOMOLOG"/>
    <property type="match status" value="1"/>
</dbReference>
<keyword evidence="2" id="KW-0378">Hydrolase</keyword>
<evidence type="ECO:0000313" key="3">
    <source>
        <dbReference type="Proteomes" id="UP000185736"/>
    </source>
</evidence>
<dbReference type="EMBL" id="MSGO01000038">
    <property type="protein sequence ID" value="OLL14297.1"/>
    <property type="molecule type" value="Genomic_DNA"/>
</dbReference>
<dbReference type="Pfam" id="PF01965">
    <property type="entry name" value="DJ-1_PfpI"/>
    <property type="match status" value="1"/>
</dbReference>
<dbReference type="AlphaFoldDB" id="A0A1Q8HZM2"/>
<keyword evidence="2" id="KW-0645">Protease</keyword>
<accession>A0A1Q8HZM2</accession>
<dbReference type="GO" id="GO:0006508">
    <property type="term" value="P:proteolysis"/>
    <property type="evidence" value="ECO:0007669"/>
    <property type="project" value="UniProtKB-KW"/>
</dbReference>
<dbReference type="InterPro" id="IPR050325">
    <property type="entry name" value="Prot/Nucl_acid_deglycase"/>
</dbReference>
<feature type="domain" description="DJ-1/PfpI" evidence="1">
    <location>
        <begin position="14"/>
        <end position="178"/>
    </location>
</feature>
<dbReference type="RefSeq" id="WP_075249766.1">
    <property type="nucleotide sequence ID" value="NZ_MSGO01000038.1"/>
</dbReference>
<protein>
    <submittedName>
        <fullName evidence="2">Protease</fullName>
    </submittedName>
</protein>
<dbReference type="CDD" id="cd03135">
    <property type="entry name" value="GATase1_DJ-1"/>
    <property type="match status" value="1"/>
</dbReference>
<sequence>MPAFHTPTDQRTDKTVAVFIAPGLEEVEALATVDILFRAGIPTTMISVTPERAVVSSHNIVVTCDLTLSEANLADYDMLVLPGGIPGTPNLKAIDPLMAAVTERVRAGRPVAAICAAPSILAELGLLEGRQATSNPGFVGVLAEHGAQVSQAAVVTDGPVITSRGMGTAIDFGLEIVRHYLGEEAVDDVKAKIVYQG</sequence>
<evidence type="ECO:0000313" key="2">
    <source>
        <dbReference type="EMBL" id="OLL14297.1"/>
    </source>
</evidence>
<reference evidence="2 3" key="1">
    <citation type="submission" date="2016-12" db="EMBL/GenBank/DDBJ databases">
        <title>Genomic comparison of strains in the 'Actinomyces naeslundii' group.</title>
        <authorList>
            <person name="Mughal S.R."/>
            <person name="Do T."/>
            <person name="Gilbert S.C."/>
            <person name="Witherden E.A."/>
            <person name="Didelot X."/>
            <person name="Beighton D."/>
        </authorList>
    </citation>
    <scope>NUCLEOTIDE SEQUENCE [LARGE SCALE GENOMIC DNA]</scope>
    <source>
        <strain evidence="2 3">S64C</strain>
    </source>
</reference>
<dbReference type="GO" id="GO:0005737">
    <property type="term" value="C:cytoplasm"/>
    <property type="evidence" value="ECO:0007669"/>
    <property type="project" value="TreeGrafter"/>
</dbReference>